<protein>
    <submittedName>
        <fullName evidence="1">Uncharacterized protein</fullName>
    </submittedName>
</protein>
<proteinExistence type="predicted"/>
<gene>
    <name evidence="1" type="ORF">TM448B02983_0010</name>
</gene>
<sequence length="249" mass="27570">MPQATFAASDVVVTNLDANGAAIVGETVTETAGFTYYRWVLGQPRSDPVLLRVLMVLIGDLARDVCEHVAIGTHTDFGEGSSVEIIPLMNLPYIGLKVDTPRDMEYGEEDNGFDYVERPAGGWDEYESGNSYMLIATLTLAGGTKREAFHLCQAVGDFVRANPLLEVPADPVVYAGLTDEYPIEVSTEPRMIRSTVDNNSNITMYSMQLQVRGIRVMPDDTVQRIYEIDDFTLSETTMDAEQFTQFTID</sequence>
<organism evidence="1">
    <name type="scientific">viral metagenome</name>
    <dbReference type="NCBI Taxonomy" id="1070528"/>
    <lineage>
        <taxon>unclassified sequences</taxon>
        <taxon>metagenomes</taxon>
        <taxon>organismal metagenomes</taxon>
    </lineage>
</organism>
<dbReference type="EMBL" id="MT144979">
    <property type="protein sequence ID" value="QJI02169.1"/>
    <property type="molecule type" value="Genomic_DNA"/>
</dbReference>
<name>A0A6M3XW21_9ZZZZ</name>
<accession>A0A6M3XW21</accession>
<reference evidence="1" key="1">
    <citation type="submission" date="2020-03" db="EMBL/GenBank/DDBJ databases">
        <title>The deep terrestrial virosphere.</title>
        <authorList>
            <person name="Holmfeldt K."/>
            <person name="Nilsson E."/>
            <person name="Simone D."/>
            <person name="Lopez-Fernandez M."/>
            <person name="Wu X."/>
            <person name="de Brujin I."/>
            <person name="Lundin D."/>
            <person name="Andersson A."/>
            <person name="Bertilsson S."/>
            <person name="Dopson M."/>
        </authorList>
    </citation>
    <scope>NUCLEOTIDE SEQUENCE</scope>
    <source>
        <strain evidence="1">TM448B02983</strain>
    </source>
</reference>
<dbReference type="AlphaFoldDB" id="A0A6M3XW21"/>
<evidence type="ECO:0000313" key="1">
    <source>
        <dbReference type="EMBL" id="QJI02169.1"/>
    </source>
</evidence>